<dbReference type="EnsemblPlants" id="Solyc03g045095.1.1">
    <property type="protein sequence ID" value="Solyc03g045095.1.1"/>
    <property type="gene ID" value="Solyc03g045095.1"/>
</dbReference>
<accession>A0A3Q7FJR0</accession>
<dbReference type="InterPro" id="IPR043502">
    <property type="entry name" value="DNA/RNA_pol_sf"/>
</dbReference>
<feature type="region of interest" description="Disordered" evidence="1">
    <location>
        <begin position="165"/>
        <end position="190"/>
    </location>
</feature>
<dbReference type="InterPro" id="IPR053134">
    <property type="entry name" value="RNA-dir_DNA_polymerase"/>
</dbReference>
<dbReference type="CDD" id="cd01647">
    <property type="entry name" value="RT_LTR"/>
    <property type="match status" value="1"/>
</dbReference>
<name>A0A3Q7FJR0_SOLLC</name>
<evidence type="ECO:0000313" key="4">
    <source>
        <dbReference type="Proteomes" id="UP000004994"/>
    </source>
</evidence>
<reference evidence="3" key="2">
    <citation type="submission" date="2019-01" db="UniProtKB">
        <authorList>
            <consortium name="EnsemblPlants"/>
        </authorList>
    </citation>
    <scope>IDENTIFICATION</scope>
    <source>
        <strain evidence="3">cv. Heinz 1706</strain>
    </source>
</reference>
<feature type="compositionally biased region" description="Basic and acidic residues" evidence="1">
    <location>
        <begin position="174"/>
        <end position="190"/>
    </location>
</feature>
<dbReference type="InterPro" id="IPR043128">
    <property type="entry name" value="Rev_trsase/Diguanyl_cyclase"/>
</dbReference>
<feature type="domain" description="Reverse transcriptase" evidence="2">
    <location>
        <begin position="49"/>
        <end position="118"/>
    </location>
</feature>
<dbReference type="Gene3D" id="3.30.70.270">
    <property type="match status" value="1"/>
</dbReference>
<dbReference type="PANTHER" id="PTHR24559:SF436">
    <property type="entry name" value="RNA-DIRECTED DNA POLYMERASE HOMOLOG"/>
    <property type="match status" value="1"/>
</dbReference>
<organism evidence="3">
    <name type="scientific">Solanum lycopersicum</name>
    <name type="common">Tomato</name>
    <name type="synonym">Lycopersicon esculentum</name>
    <dbReference type="NCBI Taxonomy" id="4081"/>
    <lineage>
        <taxon>Eukaryota</taxon>
        <taxon>Viridiplantae</taxon>
        <taxon>Streptophyta</taxon>
        <taxon>Embryophyta</taxon>
        <taxon>Tracheophyta</taxon>
        <taxon>Spermatophyta</taxon>
        <taxon>Magnoliopsida</taxon>
        <taxon>eudicotyledons</taxon>
        <taxon>Gunneridae</taxon>
        <taxon>Pentapetalae</taxon>
        <taxon>asterids</taxon>
        <taxon>lamiids</taxon>
        <taxon>Solanales</taxon>
        <taxon>Solanaceae</taxon>
        <taxon>Solanoideae</taxon>
        <taxon>Solaneae</taxon>
        <taxon>Solanum</taxon>
        <taxon>Solanum subgen. Lycopersicon</taxon>
    </lineage>
</organism>
<protein>
    <recommendedName>
        <fullName evidence="2">Reverse transcriptase domain-containing protein</fullName>
    </recommendedName>
</protein>
<reference evidence="3" key="1">
    <citation type="journal article" date="2012" name="Nature">
        <title>The tomato genome sequence provides insights into fleshy fruit evolution.</title>
        <authorList>
            <consortium name="Tomato Genome Consortium"/>
        </authorList>
    </citation>
    <scope>NUCLEOTIDE SEQUENCE [LARGE SCALE GENOMIC DNA]</scope>
    <source>
        <strain evidence="3">cv. Heinz 1706</strain>
    </source>
</reference>
<sequence length="214" mass="24160">GGNSPETRSSARVRVGILEKLRKQLKELLESGHIRPSKAPYGAPVLFQKKKDGSLRLCIDYRALNKVIIKNKYPIPLIAYLFDRLGQAKYFTKMDLRKGYYQVRIAEGDESKTASVTRYGAYEWLQHLRGARGALEGSLPNLMGEIDLCQAGEVRVRPARGALFRPCHQPRQTTDGRGKDSGDLRGGGPHEGDRVAILPWTYELLSQVHQWLFR</sequence>
<proteinExistence type="predicted"/>
<dbReference type="PANTHER" id="PTHR24559">
    <property type="entry name" value="TRANSPOSON TY3-I GAG-POL POLYPROTEIN"/>
    <property type="match status" value="1"/>
</dbReference>
<dbReference type="Gene3D" id="3.10.10.10">
    <property type="entry name" value="HIV Type 1 Reverse Transcriptase, subunit A, domain 1"/>
    <property type="match status" value="1"/>
</dbReference>
<keyword evidence="4" id="KW-1185">Reference proteome</keyword>
<dbReference type="SUPFAM" id="SSF56672">
    <property type="entry name" value="DNA/RNA polymerases"/>
    <property type="match status" value="1"/>
</dbReference>
<dbReference type="AlphaFoldDB" id="A0A3Q7FJR0"/>
<evidence type="ECO:0000313" key="3">
    <source>
        <dbReference type="EnsemblPlants" id="Solyc03g045095.1.1"/>
    </source>
</evidence>
<dbReference type="STRING" id="4081.A0A3Q7FJR0"/>
<dbReference type="Pfam" id="PF00078">
    <property type="entry name" value="RVT_1"/>
    <property type="match status" value="1"/>
</dbReference>
<dbReference type="InParanoid" id="A0A3Q7FJR0"/>
<dbReference type="Gramene" id="Solyc03g045095.1.1">
    <property type="protein sequence ID" value="Solyc03g045095.1.1"/>
    <property type="gene ID" value="Solyc03g045095.1"/>
</dbReference>
<evidence type="ECO:0000259" key="2">
    <source>
        <dbReference type="Pfam" id="PF00078"/>
    </source>
</evidence>
<evidence type="ECO:0000256" key="1">
    <source>
        <dbReference type="SAM" id="MobiDB-lite"/>
    </source>
</evidence>
<dbReference type="InterPro" id="IPR000477">
    <property type="entry name" value="RT_dom"/>
</dbReference>
<dbReference type="Proteomes" id="UP000004994">
    <property type="component" value="Chromosome 3"/>
</dbReference>